<organism evidence="4 5">
    <name type="scientific">Phakopsora pachyrhizi</name>
    <name type="common">Asian soybean rust disease fungus</name>
    <dbReference type="NCBI Taxonomy" id="170000"/>
    <lineage>
        <taxon>Eukaryota</taxon>
        <taxon>Fungi</taxon>
        <taxon>Dikarya</taxon>
        <taxon>Basidiomycota</taxon>
        <taxon>Pucciniomycotina</taxon>
        <taxon>Pucciniomycetes</taxon>
        <taxon>Pucciniales</taxon>
        <taxon>Phakopsoraceae</taxon>
        <taxon>Phakopsora</taxon>
    </lineage>
</organism>
<keyword evidence="3" id="KW-0732">Signal</keyword>
<dbReference type="Proteomes" id="UP001153365">
    <property type="component" value="Unassembled WGS sequence"/>
</dbReference>
<gene>
    <name evidence="4" type="ORF">PPACK8108_LOCUS18402</name>
</gene>
<dbReference type="InterPro" id="IPR011048">
    <property type="entry name" value="Haem_d1_sf"/>
</dbReference>
<dbReference type="EMBL" id="CALTRL010005305">
    <property type="protein sequence ID" value="CAH7684298.1"/>
    <property type="molecule type" value="Genomic_DNA"/>
</dbReference>
<evidence type="ECO:0000256" key="2">
    <source>
        <dbReference type="SAM" id="MobiDB-lite"/>
    </source>
</evidence>
<dbReference type="SUPFAM" id="SSF51004">
    <property type="entry name" value="C-terminal (heme d1) domain of cytochrome cd1-nitrite reductase"/>
    <property type="match status" value="1"/>
</dbReference>
<name>A0AAV0BB21_PHAPC</name>
<dbReference type="InterPro" id="IPR050282">
    <property type="entry name" value="Cycloisomerase_2"/>
</dbReference>
<dbReference type="PANTHER" id="PTHR30344:SF1">
    <property type="entry name" value="6-PHOSPHOGLUCONOLACTONASE"/>
    <property type="match status" value="1"/>
</dbReference>
<keyword evidence="5" id="KW-1185">Reference proteome</keyword>
<comment type="caution">
    <text evidence="4">The sequence shown here is derived from an EMBL/GenBank/DDBJ whole genome shotgun (WGS) entry which is preliminary data.</text>
</comment>
<feature type="region of interest" description="Disordered" evidence="2">
    <location>
        <begin position="408"/>
        <end position="464"/>
    </location>
</feature>
<protein>
    <submittedName>
        <fullName evidence="4">Lactonase, 7-bladed beta-propeller-domain-containing protein</fullName>
    </submittedName>
</protein>
<dbReference type="Pfam" id="PF10282">
    <property type="entry name" value="Lactonase"/>
    <property type="match status" value="1"/>
</dbReference>
<accession>A0AAV0BB21</accession>
<dbReference type="PANTHER" id="PTHR30344">
    <property type="entry name" value="6-PHOSPHOGLUCONOLACTONASE-RELATED"/>
    <property type="match status" value="1"/>
</dbReference>
<sequence length="464" mass="49386">MYSKKLPFFIAVTGLLTAVGNAMPKKEISLVQSSTGSDPNNGTAGGKKGVSGAGINVVIGTFVSRINTLRFEGGAFTNLSHVNSTGKKPEFVKPSADGKFLFTTNMVNDYDGKKSGSVSSLSITPSGEMAVISTVAVPIRPVALDISPDGKNLIVATFEGATAVYIPVGEGGKLDEKSVQLITYKGQGGSISSIFDAKFDSDGDVAFFTDRDADSVYVHKFDKKGKKLVEKPFIVKLPKGSGPRNVAVAGEKEVDLYINCEKTNKIFHARLTESGEGFEAKEAKEFPSLPSGKSDPMIFGGEIAVTKDGKFVYSSNRQTDEKKPLEDNTMVVYSRDPKTGELEKTPKFFPLGGSSPRHFSFSPDADQSKVIVAFQLSNGVSIFSRDSKDGSLKVEGTTSIKRATSAFFFPMGGEPGKTKEIKQSSSAKSGENKGHDQKVEKKSSEKKSAKISGSEQGLGGDAEP</sequence>
<dbReference type="GO" id="GO:0017057">
    <property type="term" value="F:6-phosphogluconolactonase activity"/>
    <property type="evidence" value="ECO:0007669"/>
    <property type="project" value="TreeGrafter"/>
</dbReference>
<evidence type="ECO:0000256" key="3">
    <source>
        <dbReference type="SAM" id="SignalP"/>
    </source>
</evidence>
<reference evidence="4" key="1">
    <citation type="submission" date="2022-06" db="EMBL/GenBank/DDBJ databases">
        <authorList>
            <consortium name="SYNGENTA / RWTH Aachen University"/>
        </authorList>
    </citation>
    <scope>NUCLEOTIDE SEQUENCE</scope>
</reference>
<dbReference type="AlphaFoldDB" id="A0AAV0BB21"/>
<comment type="similarity">
    <text evidence="1">Belongs to the cycloisomerase 2 family.</text>
</comment>
<dbReference type="InterPro" id="IPR015943">
    <property type="entry name" value="WD40/YVTN_repeat-like_dom_sf"/>
</dbReference>
<feature type="chain" id="PRO_5043717869" evidence="3">
    <location>
        <begin position="23"/>
        <end position="464"/>
    </location>
</feature>
<proteinExistence type="inferred from homology"/>
<dbReference type="Gene3D" id="2.130.10.10">
    <property type="entry name" value="YVTN repeat-like/Quinoprotein amine dehydrogenase"/>
    <property type="match status" value="1"/>
</dbReference>
<evidence type="ECO:0000256" key="1">
    <source>
        <dbReference type="ARBA" id="ARBA00005564"/>
    </source>
</evidence>
<feature type="compositionally biased region" description="Basic and acidic residues" evidence="2">
    <location>
        <begin position="430"/>
        <end position="448"/>
    </location>
</feature>
<evidence type="ECO:0000313" key="4">
    <source>
        <dbReference type="EMBL" id="CAH7684298.1"/>
    </source>
</evidence>
<dbReference type="InterPro" id="IPR019405">
    <property type="entry name" value="Lactonase_7-beta_prop"/>
</dbReference>
<feature type="signal peptide" evidence="3">
    <location>
        <begin position="1"/>
        <end position="22"/>
    </location>
</feature>
<evidence type="ECO:0000313" key="5">
    <source>
        <dbReference type="Proteomes" id="UP001153365"/>
    </source>
</evidence>